<accession>W4FD10</accession>
<dbReference type="GeneID" id="20820540"/>
<reference evidence="1" key="1">
    <citation type="submission" date="2013-12" db="EMBL/GenBank/DDBJ databases">
        <title>The Genome Sequence of Aphanomyces astaci APO3.</title>
        <authorList>
            <consortium name="The Broad Institute Genomics Platform"/>
            <person name="Russ C."/>
            <person name="Tyler B."/>
            <person name="van West P."/>
            <person name="Dieguez-Uribeondo J."/>
            <person name="Young S.K."/>
            <person name="Zeng Q."/>
            <person name="Gargeya S."/>
            <person name="Fitzgerald M."/>
            <person name="Abouelleil A."/>
            <person name="Alvarado L."/>
            <person name="Chapman S.B."/>
            <person name="Gainer-Dewar J."/>
            <person name="Goldberg J."/>
            <person name="Griggs A."/>
            <person name="Gujja S."/>
            <person name="Hansen M."/>
            <person name="Howarth C."/>
            <person name="Imamovic A."/>
            <person name="Ireland A."/>
            <person name="Larimer J."/>
            <person name="McCowan C."/>
            <person name="Murphy C."/>
            <person name="Pearson M."/>
            <person name="Poon T.W."/>
            <person name="Priest M."/>
            <person name="Roberts A."/>
            <person name="Saif S."/>
            <person name="Shea T."/>
            <person name="Sykes S."/>
            <person name="Wortman J."/>
            <person name="Nusbaum C."/>
            <person name="Birren B."/>
        </authorList>
    </citation>
    <scope>NUCLEOTIDE SEQUENCE [LARGE SCALE GENOMIC DNA]</scope>
    <source>
        <strain evidence="1">APO3</strain>
    </source>
</reference>
<protein>
    <submittedName>
        <fullName evidence="1">Uncharacterized protein</fullName>
    </submittedName>
</protein>
<evidence type="ECO:0000313" key="1">
    <source>
        <dbReference type="EMBL" id="ETV64578.1"/>
    </source>
</evidence>
<gene>
    <name evidence="1" type="ORF">H257_18544</name>
</gene>
<dbReference type="EMBL" id="KI913288">
    <property type="protein sequence ID" value="ETV64578.1"/>
    <property type="molecule type" value="Genomic_DNA"/>
</dbReference>
<proteinExistence type="predicted"/>
<sequence>MWCLWFRREVIHETTRLRLCAADIADYKSMLWCFSSPSLTLGPAAPSRRRLATNAYLKAVSDEL</sequence>
<dbReference type="AlphaFoldDB" id="W4FD10"/>
<organism evidence="1">
    <name type="scientific">Aphanomyces astaci</name>
    <name type="common">Crayfish plague agent</name>
    <dbReference type="NCBI Taxonomy" id="112090"/>
    <lineage>
        <taxon>Eukaryota</taxon>
        <taxon>Sar</taxon>
        <taxon>Stramenopiles</taxon>
        <taxon>Oomycota</taxon>
        <taxon>Saprolegniomycetes</taxon>
        <taxon>Saprolegniales</taxon>
        <taxon>Verrucalvaceae</taxon>
        <taxon>Aphanomyces</taxon>
    </lineage>
</organism>
<name>W4FD10_APHAT</name>
<dbReference type="VEuPathDB" id="FungiDB:H257_18544"/>
<dbReference type="RefSeq" id="XP_009845934.1">
    <property type="nucleotide sequence ID" value="XM_009847632.1"/>
</dbReference>